<dbReference type="RefSeq" id="XP_049141898.1">
    <property type="nucleotide sequence ID" value="XM_049284755.1"/>
</dbReference>
<dbReference type="GO" id="GO:0007059">
    <property type="term" value="P:chromosome segregation"/>
    <property type="evidence" value="ECO:0007669"/>
    <property type="project" value="UniProtKB-KW"/>
</dbReference>
<evidence type="ECO:0000256" key="22">
    <source>
        <dbReference type="SAM" id="MobiDB-lite"/>
    </source>
</evidence>
<evidence type="ECO:0000256" key="17">
    <source>
        <dbReference type="ARBA" id="ARBA00023242"/>
    </source>
</evidence>
<evidence type="ECO:0000256" key="13">
    <source>
        <dbReference type="ARBA" id="ARBA00022705"/>
    </source>
</evidence>
<dbReference type="InterPro" id="IPR017945">
    <property type="entry name" value="DHBP_synth_RibB-like_a/b_dom"/>
</dbReference>
<evidence type="ECO:0000256" key="20">
    <source>
        <dbReference type="ARBA" id="ARBA00048366"/>
    </source>
</evidence>
<feature type="region of interest" description="Disordered" evidence="22">
    <location>
        <begin position="21"/>
        <end position="47"/>
    </location>
</feature>
<organism evidence="24 25">
    <name type="scientific">Colletotrichum lupini</name>
    <dbReference type="NCBI Taxonomy" id="145971"/>
    <lineage>
        <taxon>Eukaryota</taxon>
        <taxon>Fungi</taxon>
        <taxon>Dikarya</taxon>
        <taxon>Ascomycota</taxon>
        <taxon>Pezizomycotina</taxon>
        <taxon>Sordariomycetes</taxon>
        <taxon>Hypocreomycetidae</taxon>
        <taxon>Glomerellales</taxon>
        <taxon>Glomerellaceae</taxon>
        <taxon>Colletotrichum</taxon>
        <taxon>Colletotrichum acutatum species complex</taxon>
    </lineage>
</organism>
<dbReference type="SUPFAM" id="SSF55821">
    <property type="entry name" value="YrdC/RibB"/>
    <property type="match status" value="1"/>
</dbReference>
<dbReference type="CDD" id="cd11711">
    <property type="entry name" value="GINS_A_Sld5"/>
    <property type="match status" value="1"/>
</dbReference>
<evidence type="ECO:0000256" key="9">
    <source>
        <dbReference type="ARBA" id="ARBA00022490"/>
    </source>
</evidence>
<dbReference type="PROSITE" id="PS51163">
    <property type="entry name" value="YRDC"/>
    <property type="match status" value="1"/>
</dbReference>
<keyword evidence="14" id="KW-0547">Nucleotide-binding</keyword>
<comment type="function">
    <text evidence="18">The GINS complex plays an essential role in the initiation of DNA replication. Has a role in chromosome segregation.</text>
</comment>
<dbReference type="Gene3D" id="3.90.870.10">
    <property type="entry name" value="DHBP synthase"/>
    <property type="match status" value="1"/>
</dbReference>
<comment type="function">
    <text evidence="21">Required for the formation of a threonylcarbamoyl group on adenosine at position 37 (t(6)A37) in tRNAs that read codons beginning with adenine. Likely catalyzes the conversion of L-threonine, HCO(3)(-)/CO(2) and ATP to give threonylcarbamoyl-AMP (TC-AMP) as the acyladenylate intermediate, with the release of diphosphate. Required for normal translation, by ensuring translation fidelity at the level of codon recognition, appropriate translation initiation selection and maintenance of reading frame. Also involved in telomere replication. Binds to single-stranded telomeric (ssTG) DNA and positively regulates telomere length.</text>
</comment>
<evidence type="ECO:0000256" key="7">
    <source>
        <dbReference type="ARBA" id="ARBA00014804"/>
    </source>
</evidence>
<proteinExistence type="inferred from homology"/>
<evidence type="ECO:0000256" key="4">
    <source>
        <dbReference type="ARBA" id="ARBA00008187"/>
    </source>
</evidence>
<evidence type="ECO:0000256" key="21">
    <source>
        <dbReference type="ARBA" id="ARBA00056339"/>
    </source>
</evidence>
<dbReference type="Proteomes" id="UP000830671">
    <property type="component" value="Chromosome 3"/>
</dbReference>
<dbReference type="GO" id="GO:0061710">
    <property type="term" value="F:L-threonylcarbamoyladenylate synthase"/>
    <property type="evidence" value="ECO:0007669"/>
    <property type="project" value="UniProtKB-EC"/>
</dbReference>
<feature type="region of interest" description="Disordered" evidence="22">
    <location>
        <begin position="381"/>
        <end position="414"/>
    </location>
</feature>
<evidence type="ECO:0000256" key="12">
    <source>
        <dbReference type="ARBA" id="ARBA00022695"/>
    </source>
</evidence>
<keyword evidence="12" id="KW-0548">Nucleotidyltransferase</keyword>
<evidence type="ECO:0000256" key="3">
    <source>
        <dbReference type="ARBA" id="ARBA00007663"/>
    </source>
</evidence>
<dbReference type="Pfam" id="PF01300">
    <property type="entry name" value="Sua5_yciO_yrdC"/>
    <property type="match status" value="1"/>
</dbReference>
<keyword evidence="25" id="KW-1185">Reference proteome</keyword>
<name>A0A9Q8SPM3_9PEZI</name>
<dbReference type="GO" id="GO:0000049">
    <property type="term" value="F:tRNA binding"/>
    <property type="evidence" value="ECO:0007669"/>
    <property type="project" value="TreeGrafter"/>
</dbReference>
<dbReference type="NCBIfam" id="TIGR00057">
    <property type="entry name" value="L-threonylcarbamoyladenylate synthase"/>
    <property type="match status" value="1"/>
</dbReference>
<evidence type="ECO:0000259" key="23">
    <source>
        <dbReference type="PROSITE" id="PS51163"/>
    </source>
</evidence>
<dbReference type="PANTHER" id="PTHR17490:SF16">
    <property type="entry name" value="THREONYLCARBAMOYL-AMP SYNTHASE"/>
    <property type="match status" value="1"/>
</dbReference>
<evidence type="ECO:0000256" key="6">
    <source>
        <dbReference type="ARBA" id="ARBA00012584"/>
    </source>
</evidence>
<gene>
    <name evidence="24" type="ORF">CLUP02_05749</name>
</gene>
<keyword evidence="15" id="KW-0159">Chromosome partition</keyword>
<evidence type="ECO:0000256" key="10">
    <source>
        <dbReference type="ARBA" id="ARBA00022679"/>
    </source>
</evidence>
<dbReference type="GO" id="GO:0005524">
    <property type="term" value="F:ATP binding"/>
    <property type="evidence" value="ECO:0007669"/>
    <property type="project" value="UniProtKB-KW"/>
</dbReference>
<evidence type="ECO:0000256" key="5">
    <source>
        <dbReference type="ARBA" id="ARBA00011352"/>
    </source>
</evidence>
<dbReference type="InterPro" id="IPR050156">
    <property type="entry name" value="TC-AMP_synthase_SUA5"/>
</dbReference>
<dbReference type="GO" id="GO:0005634">
    <property type="term" value="C:nucleus"/>
    <property type="evidence" value="ECO:0007669"/>
    <property type="project" value="UniProtKB-SubCell"/>
</dbReference>
<evidence type="ECO:0000256" key="11">
    <source>
        <dbReference type="ARBA" id="ARBA00022694"/>
    </source>
</evidence>
<dbReference type="FunFam" id="1.20.58.1030:FF:000006">
    <property type="entry name" value="DNA replication complex GINS protein SLD5"/>
    <property type="match status" value="1"/>
</dbReference>
<evidence type="ECO:0000256" key="1">
    <source>
        <dbReference type="ARBA" id="ARBA00004123"/>
    </source>
</evidence>
<dbReference type="InterPro" id="IPR021151">
    <property type="entry name" value="GINS_A"/>
</dbReference>
<dbReference type="GO" id="GO:0005737">
    <property type="term" value="C:cytoplasm"/>
    <property type="evidence" value="ECO:0007669"/>
    <property type="project" value="UniProtKB-SubCell"/>
</dbReference>
<evidence type="ECO:0000313" key="25">
    <source>
        <dbReference type="Proteomes" id="UP000830671"/>
    </source>
</evidence>
<dbReference type="InterPro" id="IPR038385">
    <property type="entry name" value="Sua5/YwlC_C"/>
</dbReference>
<comment type="similarity">
    <text evidence="4">Belongs to the GINS4/SLD5 family.</text>
</comment>
<comment type="subcellular location">
    <subcellularLocation>
        <location evidence="2">Cytoplasm</location>
    </subcellularLocation>
    <subcellularLocation>
        <location evidence="1">Nucleus</location>
    </subcellularLocation>
</comment>
<comment type="similarity">
    <text evidence="3">Belongs to the SUA5 family.</text>
</comment>
<protein>
    <recommendedName>
        <fullName evidence="7">DNA replication complex GINS protein SLD5</fullName>
        <ecNumber evidence="6">2.7.7.87</ecNumber>
    </recommendedName>
    <alternativeName>
        <fullName evidence="19">L-threonylcarbamoyladenylate synthase</fullName>
    </alternativeName>
    <alternativeName>
        <fullName evidence="8">Threonylcarbamoyl-AMP synthase</fullName>
    </alternativeName>
</protein>
<keyword evidence="13" id="KW-0235">DNA replication</keyword>
<dbReference type="FunFam" id="3.90.870.10:FF:000008">
    <property type="entry name" value="Threonylcarbamoyl-AMP synthase"/>
    <property type="match status" value="1"/>
</dbReference>
<keyword evidence="9" id="KW-0963">Cytoplasm</keyword>
<dbReference type="GO" id="GO:0002949">
    <property type="term" value="P:tRNA threonylcarbamoyladenosine modification"/>
    <property type="evidence" value="ECO:0007669"/>
    <property type="project" value="UniProtKB-ARBA"/>
</dbReference>
<evidence type="ECO:0000256" key="19">
    <source>
        <dbReference type="ARBA" id="ARBA00029774"/>
    </source>
</evidence>
<dbReference type="InterPro" id="IPR038749">
    <property type="entry name" value="Sld5_GINS_A"/>
</dbReference>
<dbReference type="Pfam" id="PF05916">
    <property type="entry name" value="Sld5"/>
    <property type="match status" value="1"/>
</dbReference>
<keyword evidence="11" id="KW-0819">tRNA processing</keyword>
<dbReference type="InterPro" id="IPR036224">
    <property type="entry name" value="GINS_bundle-like_dom_sf"/>
</dbReference>
<dbReference type="EMBL" id="CP019475">
    <property type="protein sequence ID" value="UQC80267.1"/>
    <property type="molecule type" value="Genomic_DNA"/>
</dbReference>
<dbReference type="Gene3D" id="1.20.58.1030">
    <property type="match status" value="1"/>
</dbReference>
<sequence>MLSAVDTLTLASRHCIHAQLAPRDSLSPKNPASQFRPRTRVTNTAPPNKSHIMDIDDILREVDPVSYSIPSETRDLQALTRAWVAERTAPELLEWPTGGLFERVNDRIKHQIEKVEDMTGDMDPKTNFALIVIQTELERFKFLVRSFLRARIAKIDKHALHYLSSPALRARLSETELAYATRHQALLHNHYLSSFLSSFPPNLQNLNDTAGNISMIDGPDLDTAVFIRMLRDTEVEGKGTDADGSVLAESACLMVSVNLQKRNTQPHAHEFGPGASNGKAWSRTDTDITLRPTAYAYLAATTMQVTRPVWTWAGAAQGERRLTSCLPRKTPSGLNPVSQTIIWRLYSVVDRVPHRCGHHIGTENGRIEDADWTQLLRLNPHHNHITGPTESRSAEVTSAADVTATDGQDPTTDSSCDIGESHLSRPSSVNFIFFPPLNFMQTQRTYLFAPSLIRRISRQITTFSHNYRRLTSSQHNDKITMETQVVKVEAQGLGDFRDAEGPERLSSWEIANSASGASLAALRDAAEYLRSKDTPVAFPTETVYGLGADATRSGAVKGIYSAKGRPSDNPLISHVCDLDMLRSLLRSEKQTNGDAAKDPIPEIYKPLIEKFWPGPLTILLRNPEPSKLAPEVTAGLASFGVRMPSSPLALTLIKLAGVPLAAPSANASTKPSPTTAQHVLHDLEERIELILDGGACQVGVESTVVDGLCDPPVVLRPGGVGMEELRACPGWEGVVKAYKDESEMGKATPRAPGMKYKHYSPKAKVVLYEWACEAGAEGIIAEDLQKALIQQNGDVTTTNGAGLGPLKIGIIRTRRWKIAGGLHHGALQVSKVHVDGATAANARDEAAYEVQEGELQDAEDKPMATILDIDLGDDIKGIAQGLFSALRDLDRRGASVIFVDGIDDRNDIAEAVMNRLRKAASEIRA</sequence>
<keyword evidence="16" id="KW-0067">ATP-binding</keyword>
<dbReference type="AlphaFoldDB" id="A0A9Q8SPM3"/>
<comment type="subunit">
    <text evidence="5">Component of the GINS complex which is a heterotetramer of SLD5, PSF1, PSF2 and PSF3.</text>
</comment>
<evidence type="ECO:0000313" key="24">
    <source>
        <dbReference type="EMBL" id="UQC80267.1"/>
    </source>
</evidence>
<dbReference type="GO" id="GO:0006260">
    <property type="term" value="P:DNA replication"/>
    <property type="evidence" value="ECO:0007669"/>
    <property type="project" value="UniProtKB-KW"/>
</dbReference>
<keyword evidence="10" id="KW-0808">Transferase</keyword>
<dbReference type="SUPFAM" id="SSF158573">
    <property type="entry name" value="GINS helical bundle-like"/>
    <property type="match status" value="1"/>
</dbReference>
<keyword evidence="17" id="KW-0539">Nucleus</keyword>
<feature type="compositionally biased region" description="Polar residues" evidence="22">
    <location>
        <begin position="386"/>
        <end position="396"/>
    </location>
</feature>
<dbReference type="PANTHER" id="PTHR17490">
    <property type="entry name" value="SUA5"/>
    <property type="match status" value="1"/>
</dbReference>
<evidence type="ECO:0000256" key="8">
    <source>
        <dbReference type="ARBA" id="ARBA00015492"/>
    </source>
</evidence>
<dbReference type="KEGG" id="clup:CLUP02_05749"/>
<dbReference type="GO" id="GO:0006450">
    <property type="term" value="P:regulation of translational fidelity"/>
    <property type="evidence" value="ECO:0007669"/>
    <property type="project" value="TreeGrafter"/>
</dbReference>
<feature type="domain" description="YrdC-like" evidence="23">
    <location>
        <begin position="519"/>
        <end position="720"/>
    </location>
</feature>
<evidence type="ECO:0000256" key="2">
    <source>
        <dbReference type="ARBA" id="ARBA00004496"/>
    </source>
</evidence>
<evidence type="ECO:0000256" key="16">
    <source>
        <dbReference type="ARBA" id="ARBA00022840"/>
    </source>
</evidence>
<dbReference type="EC" id="2.7.7.87" evidence="6"/>
<dbReference type="GeneID" id="73339765"/>
<feature type="compositionally biased region" description="Polar residues" evidence="22">
    <location>
        <begin position="405"/>
        <end position="414"/>
    </location>
</feature>
<evidence type="ECO:0000256" key="18">
    <source>
        <dbReference type="ARBA" id="ARBA00025163"/>
    </source>
</evidence>
<dbReference type="GO" id="GO:0003725">
    <property type="term" value="F:double-stranded RNA binding"/>
    <property type="evidence" value="ECO:0007669"/>
    <property type="project" value="InterPro"/>
</dbReference>
<dbReference type="Pfam" id="PF03481">
    <property type="entry name" value="Sua5_C"/>
    <property type="match status" value="1"/>
</dbReference>
<accession>A0A9Q8SPM3</accession>
<comment type="catalytic activity">
    <reaction evidence="20">
        <text>L-threonine + hydrogencarbonate + ATP = L-threonylcarbamoyladenylate + diphosphate + H2O</text>
        <dbReference type="Rhea" id="RHEA:36407"/>
        <dbReference type="ChEBI" id="CHEBI:15377"/>
        <dbReference type="ChEBI" id="CHEBI:17544"/>
        <dbReference type="ChEBI" id="CHEBI:30616"/>
        <dbReference type="ChEBI" id="CHEBI:33019"/>
        <dbReference type="ChEBI" id="CHEBI:57926"/>
        <dbReference type="ChEBI" id="CHEBI:73682"/>
        <dbReference type="EC" id="2.7.7.87"/>
    </reaction>
</comment>
<dbReference type="InterPro" id="IPR005145">
    <property type="entry name" value="Sua5_C"/>
</dbReference>
<dbReference type="InterPro" id="IPR006070">
    <property type="entry name" value="Sua5-like_dom"/>
</dbReference>
<reference evidence="24" key="1">
    <citation type="journal article" date="2021" name="Mol. Plant Microbe Interact.">
        <title>Complete Genome Sequence of the Plant-Pathogenic Fungus Colletotrichum lupini.</title>
        <authorList>
            <person name="Baroncelli R."/>
            <person name="Pensec F."/>
            <person name="Da Lio D."/>
            <person name="Boufleur T."/>
            <person name="Vicente I."/>
            <person name="Sarrocco S."/>
            <person name="Picot A."/>
            <person name="Baraldi E."/>
            <person name="Sukno S."/>
            <person name="Thon M."/>
            <person name="Le Floch G."/>
        </authorList>
    </citation>
    <scope>NUCLEOTIDE SEQUENCE</scope>
    <source>
        <strain evidence="24">IMI 504893</strain>
    </source>
</reference>
<dbReference type="Gene3D" id="3.40.50.11030">
    <property type="entry name" value="Threonylcarbamoyl-AMP synthase, C-terminal domain"/>
    <property type="match status" value="1"/>
</dbReference>
<evidence type="ECO:0000256" key="14">
    <source>
        <dbReference type="ARBA" id="ARBA00022741"/>
    </source>
</evidence>
<evidence type="ECO:0000256" key="15">
    <source>
        <dbReference type="ARBA" id="ARBA00022829"/>
    </source>
</evidence>